<organism evidence="1 2">
    <name type="scientific">Funneliformis caledonium</name>
    <dbReference type="NCBI Taxonomy" id="1117310"/>
    <lineage>
        <taxon>Eukaryota</taxon>
        <taxon>Fungi</taxon>
        <taxon>Fungi incertae sedis</taxon>
        <taxon>Mucoromycota</taxon>
        <taxon>Glomeromycotina</taxon>
        <taxon>Glomeromycetes</taxon>
        <taxon>Glomerales</taxon>
        <taxon>Glomeraceae</taxon>
        <taxon>Funneliformis</taxon>
    </lineage>
</organism>
<dbReference type="PANTHER" id="PTHR46367">
    <property type="entry name" value="ATAXIN-7-LIKE PROTEIN 3"/>
    <property type="match status" value="1"/>
</dbReference>
<evidence type="ECO:0000313" key="2">
    <source>
        <dbReference type="Proteomes" id="UP000789570"/>
    </source>
</evidence>
<dbReference type="GO" id="GO:0003713">
    <property type="term" value="F:transcription coactivator activity"/>
    <property type="evidence" value="ECO:0007669"/>
    <property type="project" value="TreeGrafter"/>
</dbReference>
<dbReference type="GO" id="GO:0000124">
    <property type="term" value="C:SAGA complex"/>
    <property type="evidence" value="ECO:0007669"/>
    <property type="project" value="TreeGrafter"/>
</dbReference>
<dbReference type="GO" id="GO:0006357">
    <property type="term" value="P:regulation of transcription by RNA polymerase II"/>
    <property type="evidence" value="ECO:0007669"/>
    <property type="project" value="TreeGrafter"/>
</dbReference>
<keyword evidence="2" id="KW-1185">Reference proteome</keyword>
<accession>A0A9N8V822</accession>
<dbReference type="AlphaFoldDB" id="A0A9N8V822"/>
<reference evidence="1" key="1">
    <citation type="submission" date="2021-06" db="EMBL/GenBank/DDBJ databases">
        <authorList>
            <person name="Kallberg Y."/>
            <person name="Tangrot J."/>
            <person name="Rosling A."/>
        </authorList>
    </citation>
    <scope>NUCLEOTIDE SEQUENCE</scope>
    <source>
        <strain evidence="1">UK204</strain>
    </source>
</reference>
<dbReference type="OrthoDB" id="21557at2759"/>
<dbReference type="Proteomes" id="UP000789570">
    <property type="component" value="Unassembled WGS sequence"/>
</dbReference>
<dbReference type="EMBL" id="CAJVPQ010000052">
    <property type="protein sequence ID" value="CAG8441014.1"/>
    <property type="molecule type" value="Genomic_DNA"/>
</dbReference>
<dbReference type="InterPro" id="IPR051078">
    <property type="entry name" value="SGF11"/>
</dbReference>
<proteinExistence type="predicted"/>
<dbReference type="PANTHER" id="PTHR46367:SF1">
    <property type="entry name" value="ATAXIN-7-LIKE PROTEIN 3"/>
    <property type="match status" value="1"/>
</dbReference>
<dbReference type="GO" id="GO:0071819">
    <property type="term" value="C:DUBm complex"/>
    <property type="evidence" value="ECO:0007669"/>
    <property type="project" value="TreeGrafter"/>
</dbReference>
<name>A0A9N8V822_9GLOM</name>
<sequence length="364" mass="41320">MYRNQLSLPKYIETIIPNSSLYEYYKANNTKSIRKNVSQYGSSSINDDVERDEKMQTSNHMTNAMGSDNDNIICPEDEKIVSDEDIDIENISEVSVDDNMKDEDINIGNVSEGSVNESEEIIDIENVSENSDIKSVCDVEEHGDYEKPNELHDGYEEIQVDGPVDDMRNIVDALLKDNVLDKVKGSKDDLAFEILQELINECTLDVAFEVHRQAKTGILVKEIANAQTYQSKDFNDFPNLIYEEGYDIYGQDINTLKSQAEKQRCLNCSVMIPVATYAKHFSKCLGLTKGRTATRNVNYTNERIDKFSVFDFPGHSPNVSFISNAEFDISQDLINEPHVTKHTYARKRTMLPAQACSCYSLFDL</sequence>
<protein>
    <submittedName>
        <fullName evidence="1">15066_t:CDS:1</fullName>
    </submittedName>
</protein>
<evidence type="ECO:0000313" key="1">
    <source>
        <dbReference type="EMBL" id="CAG8441014.1"/>
    </source>
</evidence>
<comment type="caution">
    <text evidence="1">The sequence shown here is derived from an EMBL/GenBank/DDBJ whole genome shotgun (WGS) entry which is preliminary data.</text>
</comment>
<gene>
    <name evidence="1" type="ORF">FCALED_LOCUS534</name>
</gene>